<evidence type="ECO:0000313" key="2">
    <source>
        <dbReference type="Proteomes" id="UP001189429"/>
    </source>
</evidence>
<sequence>WCPWRGCTGSRPSSCARSSAPTVAAGCTRTCRPGTCCWRSTPAPAGTSAPPLRGCCAGGRAPRGGAARGCEWACWKRWRPRRAGPC</sequence>
<keyword evidence="2" id="KW-1185">Reference proteome</keyword>
<organism evidence="1 2">
    <name type="scientific">Prorocentrum cordatum</name>
    <dbReference type="NCBI Taxonomy" id="2364126"/>
    <lineage>
        <taxon>Eukaryota</taxon>
        <taxon>Sar</taxon>
        <taxon>Alveolata</taxon>
        <taxon>Dinophyceae</taxon>
        <taxon>Prorocentrales</taxon>
        <taxon>Prorocentraceae</taxon>
        <taxon>Prorocentrum</taxon>
    </lineage>
</organism>
<evidence type="ECO:0000313" key="1">
    <source>
        <dbReference type="EMBL" id="CAK0896402.1"/>
    </source>
</evidence>
<gene>
    <name evidence="1" type="ORF">PCOR1329_LOCUS74876</name>
</gene>
<feature type="non-terminal residue" evidence="1">
    <location>
        <position position="86"/>
    </location>
</feature>
<protein>
    <submittedName>
        <fullName evidence="1">Uncharacterized protein</fullName>
    </submittedName>
</protein>
<proteinExistence type="predicted"/>
<comment type="caution">
    <text evidence="1">The sequence shown here is derived from an EMBL/GenBank/DDBJ whole genome shotgun (WGS) entry which is preliminary data.</text>
</comment>
<name>A0ABN9XA57_9DINO</name>
<reference evidence="1" key="1">
    <citation type="submission" date="2023-10" db="EMBL/GenBank/DDBJ databases">
        <authorList>
            <person name="Chen Y."/>
            <person name="Shah S."/>
            <person name="Dougan E. K."/>
            <person name="Thang M."/>
            <person name="Chan C."/>
        </authorList>
    </citation>
    <scope>NUCLEOTIDE SEQUENCE [LARGE SCALE GENOMIC DNA]</scope>
</reference>
<dbReference type="EMBL" id="CAUYUJ010020181">
    <property type="protein sequence ID" value="CAK0896402.1"/>
    <property type="molecule type" value="Genomic_DNA"/>
</dbReference>
<dbReference type="Proteomes" id="UP001189429">
    <property type="component" value="Unassembled WGS sequence"/>
</dbReference>
<feature type="non-terminal residue" evidence="1">
    <location>
        <position position="1"/>
    </location>
</feature>
<accession>A0ABN9XA57</accession>